<feature type="domain" description="CBS" evidence="3">
    <location>
        <begin position="82"/>
        <end position="138"/>
    </location>
</feature>
<evidence type="ECO:0000256" key="2">
    <source>
        <dbReference type="PROSITE-ProRule" id="PRU00703"/>
    </source>
</evidence>
<comment type="caution">
    <text evidence="4">The sequence shown here is derived from an EMBL/GenBank/DDBJ whole genome shotgun (WGS) entry which is preliminary data.</text>
</comment>
<dbReference type="PANTHER" id="PTHR43080">
    <property type="entry name" value="CBS DOMAIN-CONTAINING PROTEIN CBSX3, MITOCHONDRIAL"/>
    <property type="match status" value="1"/>
</dbReference>
<evidence type="ECO:0000313" key="5">
    <source>
        <dbReference type="Proteomes" id="UP000277179"/>
    </source>
</evidence>
<dbReference type="Pfam" id="PF00571">
    <property type="entry name" value="CBS"/>
    <property type="match status" value="2"/>
</dbReference>
<dbReference type="CDD" id="cd04623">
    <property type="entry name" value="CBS_pair_bac_euk"/>
    <property type="match status" value="1"/>
</dbReference>
<dbReference type="InterPro" id="IPR046342">
    <property type="entry name" value="CBS_dom_sf"/>
</dbReference>
<dbReference type="SMART" id="SM00116">
    <property type="entry name" value="CBS"/>
    <property type="match status" value="2"/>
</dbReference>
<sequence length="149" mass="16515">MAAMKTVAQVLKAKDQKNQDVHTIQWDHTVFEALVRMSEKNVGALPVVKEGAVVGILSERDYARKIMLKGLSSVTTKVHEVMSSPVITVDTHKSVEECMNIMTDSHLRHLPVVEDGKLLGLLSIGDLVKEAIAEQADLIKQLEQYIRGE</sequence>
<dbReference type="InterPro" id="IPR051257">
    <property type="entry name" value="Diverse_CBS-Domain"/>
</dbReference>
<dbReference type="AlphaFoldDB" id="A0A3M4PTE8"/>
<proteinExistence type="predicted"/>
<organism evidence="4 5">
    <name type="scientific">Pseudomonas salomonii</name>
    <dbReference type="NCBI Taxonomy" id="191391"/>
    <lineage>
        <taxon>Bacteria</taxon>
        <taxon>Pseudomonadati</taxon>
        <taxon>Pseudomonadota</taxon>
        <taxon>Gammaproteobacteria</taxon>
        <taxon>Pseudomonadales</taxon>
        <taxon>Pseudomonadaceae</taxon>
        <taxon>Pseudomonas</taxon>
    </lineage>
</organism>
<dbReference type="InterPro" id="IPR000644">
    <property type="entry name" value="CBS_dom"/>
</dbReference>
<dbReference type="InterPro" id="IPR044725">
    <property type="entry name" value="CBSX3_CBS_dom"/>
</dbReference>
<dbReference type="Gene3D" id="3.10.580.10">
    <property type="entry name" value="CBS-domain"/>
    <property type="match status" value="1"/>
</dbReference>
<feature type="domain" description="CBS" evidence="3">
    <location>
        <begin position="17"/>
        <end position="73"/>
    </location>
</feature>
<dbReference type="EMBL" id="RBRL01000460">
    <property type="protein sequence ID" value="RMQ81485.1"/>
    <property type="molecule type" value="Genomic_DNA"/>
</dbReference>
<evidence type="ECO:0000313" key="4">
    <source>
        <dbReference type="EMBL" id="RMQ81485.1"/>
    </source>
</evidence>
<dbReference type="PANTHER" id="PTHR43080:SF2">
    <property type="entry name" value="CBS DOMAIN-CONTAINING PROTEIN"/>
    <property type="match status" value="1"/>
</dbReference>
<evidence type="ECO:0000259" key="3">
    <source>
        <dbReference type="PROSITE" id="PS51371"/>
    </source>
</evidence>
<reference evidence="4 5" key="1">
    <citation type="submission" date="2018-08" db="EMBL/GenBank/DDBJ databases">
        <title>Recombination of ecologically and evolutionarily significant loci maintains genetic cohesion in the Pseudomonas syringae species complex.</title>
        <authorList>
            <person name="Dillon M."/>
            <person name="Thakur S."/>
            <person name="Almeida R.N.D."/>
            <person name="Weir B.S."/>
            <person name="Guttman D.S."/>
        </authorList>
    </citation>
    <scope>NUCLEOTIDE SEQUENCE [LARGE SCALE GENOMIC DNA]</scope>
    <source>
        <strain evidence="4 5">ICMP 11288</strain>
    </source>
</reference>
<accession>A0A3M4PTE8</accession>
<dbReference type="SUPFAM" id="SSF54631">
    <property type="entry name" value="CBS-domain pair"/>
    <property type="match status" value="1"/>
</dbReference>
<keyword evidence="1 2" id="KW-0129">CBS domain</keyword>
<name>A0A3M4PTE8_9PSED</name>
<dbReference type="Proteomes" id="UP000277179">
    <property type="component" value="Unassembled WGS sequence"/>
</dbReference>
<gene>
    <name evidence="4" type="ORF">ALP97_03071</name>
</gene>
<evidence type="ECO:0000256" key="1">
    <source>
        <dbReference type="ARBA" id="ARBA00023122"/>
    </source>
</evidence>
<dbReference type="PROSITE" id="PS51371">
    <property type="entry name" value="CBS"/>
    <property type="match status" value="2"/>
</dbReference>
<protein>
    <recommendedName>
        <fullName evidence="3">CBS domain-containing protein</fullName>
    </recommendedName>
</protein>